<dbReference type="PRINTS" id="PR00765">
    <property type="entry name" value="CRBOXYPTASEA"/>
</dbReference>
<keyword evidence="10" id="KW-1185">Reference proteome</keyword>
<evidence type="ECO:0000256" key="4">
    <source>
        <dbReference type="ARBA" id="ARBA00022801"/>
    </source>
</evidence>
<dbReference type="GO" id="GO:0004181">
    <property type="term" value="F:metallocarboxypeptidase activity"/>
    <property type="evidence" value="ECO:0007669"/>
    <property type="project" value="InterPro"/>
</dbReference>
<dbReference type="Gene3D" id="3.40.630.10">
    <property type="entry name" value="Zn peptidases"/>
    <property type="match status" value="1"/>
</dbReference>
<keyword evidence="3" id="KW-0645">Protease</keyword>
<feature type="domain" description="Peptidase M14" evidence="8">
    <location>
        <begin position="12"/>
        <end position="316"/>
    </location>
</feature>
<dbReference type="Pfam" id="PF00246">
    <property type="entry name" value="Peptidase_M14"/>
    <property type="match status" value="1"/>
</dbReference>
<evidence type="ECO:0000256" key="3">
    <source>
        <dbReference type="ARBA" id="ARBA00022670"/>
    </source>
</evidence>
<dbReference type="GO" id="GO:0006508">
    <property type="term" value="P:proteolysis"/>
    <property type="evidence" value="ECO:0007669"/>
    <property type="project" value="UniProtKB-KW"/>
</dbReference>
<dbReference type="PROSITE" id="PS52035">
    <property type="entry name" value="PEPTIDASE_M14"/>
    <property type="match status" value="1"/>
</dbReference>
<dbReference type="EMBL" id="CP030280">
    <property type="protein sequence ID" value="AWY98799.1"/>
    <property type="molecule type" value="Genomic_DNA"/>
</dbReference>
<dbReference type="SMART" id="SM00631">
    <property type="entry name" value="Zn_pept"/>
    <property type="match status" value="1"/>
</dbReference>
<keyword evidence="6" id="KW-0482">Metalloprotease</keyword>
<dbReference type="PANTHER" id="PTHR11705:SF143">
    <property type="entry name" value="SLL0236 PROTEIN"/>
    <property type="match status" value="1"/>
</dbReference>
<protein>
    <submittedName>
        <fullName evidence="9">Peptidase</fullName>
    </submittedName>
</protein>
<organism evidence="9 10">
    <name type="scientific">Blautia argi</name>
    <dbReference type="NCBI Taxonomy" id="1912897"/>
    <lineage>
        <taxon>Bacteria</taxon>
        <taxon>Bacillati</taxon>
        <taxon>Bacillota</taxon>
        <taxon>Clostridia</taxon>
        <taxon>Lachnospirales</taxon>
        <taxon>Lachnospiraceae</taxon>
        <taxon>Blautia</taxon>
    </lineage>
</organism>
<comment type="cofactor">
    <cofactor evidence="1">
        <name>Zn(2+)</name>
        <dbReference type="ChEBI" id="CHEBI:29105"/>
    </cofactor>
</comment>
<evidence type="ECO:0000313" key="9">
    <source>
        <dbReference type="EMBL" id="AWY98799.1"/>
    </source>
</evidence>
<dbReference type="SUPFAM" id="SSF53187">
    <property type="entry name" value="Zn-dependent exopeptidases"/>
    <property type="match status" value="1"/>
</dbReference>
<evidence type="ECO:0000313" key="10">
    <source>
        <dbReference type="Proteomes" id="UP000250003"/>
    </source>
</evidence>
<name>A0A2Z4UD41_9FIRM</name>
<evidence type="ECO:0000256" key="7">
    <source>
        <dbReference type="PROSITE-ProRule" id="PRU01379"/>
    </source>
</evidence>
<reference evidence="10" key="1">
    <citation type="submission" date="2018-06" db="EMBL/GenBank/DDBJ databases">
        <title>Description of Blautia argi sp. nov., a new anaerobic isolated from dog feces.</title>
        <authorList>
            <person name="Chang Y.-H."/>
            <person name="Paek J."/>
            <person name="Shin Y."/>
        </authorList>
    </citation>
    <scope>NUCLEOTIDE SEQUENCE [LARGE SCALE GENOMIC DNA]</scope>
    <source>
        <strain evidence="10">KCTC 15426</strain>
    </source>
</reference>
<gene>
    <name evidence="9" type="ORF">DQQ01_12315</name>
</gene>
<dbReference type="KEGG" id="blau:DQQ01_12315"/>
<evidence type="ECO:0000256" key="2">
    <source>
        <dbReference type="ARBA" id="ARBA00005988"/>
    </source>
</evidence>
<dbReference type="RefSeq" id="WP_111920285.1">
    <property type="nucleotide sequence ID" value="NZ_CAUWHR010000010.1"/>
</dbReference>
<evidence type="ECO:0000259" key="8">
    <source>
        <dbReference type="PROSITE" id="PS52035"/>
    </source>
</evidence>
<keyword evidence="4" id="KW-0378">Hydrolase</keyword>
<dbReference type="InterPro" id="IPR000834">
    <property type="entry name" value="Peptidase_M14"/>
</dbReference>
<evidence type="ECO:0000256" key="6">
    <source>
        <dbReference type="ARBA" id="ARBA00023049"/>
    </source>
</evidence>
<sequence>MYTWKAHKGRVLGYTYENMQTDLAIFAEIFSEYVQVQSLGMSADFRSIDCLRIGKQNAQEKVFIFGGIHGREYMTSQLIMEQAVKFLLHLKQSDVYQGISYGTLLENRAVYAIPMANPDGVSISQFGLEGIRNRELRKDLQKIADRERENLSYKSYFRKWKANAKGVDLNRNFPAEWGKCKTGKETVSSEGYRGKYPESERETQILTQLTRENSFQRTISYHSSGQVIYWNFGQEGNLKAVTKAFARRISNATGYALDGNFKILAGAGYKDWALQSMGIPSLTVEIGKQDSPLPWRCFEKVYQENRNVWEEVLLELEESEFT</sequence>
<proteinExistence type="inferred from homology"/>
<dbReference type="GO" id="GO:0008270">
    <property type="term" value="F:zinc ion binding"/>
    <property type="evidence" value="ECO:0007669"/>
    <property type="project" value="InterPro"/>
</dbReference>
<feature type="active site" description="Proton donor/acceptor" evidence="7">
    <location>
        <position position="285"/>
    </location>
</feature>
<dbReference type="AlphaFoldDB" id="A0A2Z4UD41"/>
<accession>A0A2Z4UD41</accession>
<comment type="similarity">
    <text evidence="2 7">Belongs to the peptidase M14 family.</text>
</comment>
<dbReference type="PANTHER" id="PTHR11705">
    <property type="entry name" value="PROTEASE FAMILY M14 CARBOXYPEPTIDASE A,B"/>
    <property type="match status" value="1"/>
</dbReference>
<dbReference type="GO" id="GO:0005615">
    <property type="term" value="C:extracellular space"/>
    <property type="evidence" value="ECO:0007669"/>
    <property type="project" value="TreeGrafter"/>
</dbReference>
<evidence type="ECO:0000256" key="1">
    <source>
        <dbReference type="ARBA" id="ARBA00001947"/>
    </source>
</evidence>
<keyword evidence="5" id="KW-0862">Zinc</keyword>
<dbReference type="OrthoDB" id="9811296at2"/>
<dbReference type="Proteomes" id="UP000250003">
    <property type="component" value="Chromosome"/>
</dbReference>
<evidence type="ECO:0000256" key="5">
    <source>
        <dbReference type="ARBA" id="ARBA00022833"/>
    </source>
</evidence>